<evidence type="ECO:0000259" key="5">
    <source>
        <dbReference type="Pfam" id="PF03446"/>
    </source>
</evidence>
<dbReference type="PATRIC" id="fig|1379.3.peg.213"/>
<feature type="domain" description="6-phosphogluconate dehydrogenase NADP-binding" evidence="5">
    <location>
        <begin position="2"/>
        <end position="162"/>
    </location>
</feature>
<keyword evidence="3" id="KW-0520">NAD</keyword>
<evidence type="ECO:0000256" key="3">
    <source>
        <dbReference type="ARBA" id="ARBA00023027"/>
    </source>
</evidence>
<dbReference type="GO" id="GO:0051287">
    <property type="term" value="F:NAD binding"/>
    <property type="evidence" value="ECO:0007669"/>
    <property type="project" value="InterPro"/>
</dbReference>
<accession>A0A134A662</accession>
<dbReference type="InterPro" id="IPR008927">
    <property type="entry name" value="6-PGluconate_DH-like_C_sf"/>
</dbReference>
<dbReference type="Pfam" id="PF03446">
    <property type="entry name" value="NAD_binding_2"/>
    <property type="match status" value="1"/>
</dbReference>
<dbReference type="InterPro" id="IPR029154">
    <property type="entry name" value="HIBADH-like_NADP-bd"/>
</dbReference>
<dbReference type="Gene3D" id="3.40.50.720">
    <property type="entry name" value="NAD(P)-binding Rossmann-like Domain"/>
    <property type="match status" value="1"/>
</dbReference>
<dbReference type="InterPro" id="IPR013328">
    <property type="entry name" value="6PGD_dom2"/>
</dbReference>
<evidence type="ECO:0000313" key="8">
    <source>
        <dbReference type="Proteomes" id="UP000070355"/>
    </source>
</evidence>
<evidence type="ECO:0000256" key="4">
    <source>
        <dbReference type="PIRSR" id="PIRSR000103-1"/>
    </source>
</evidence>
<feature type="domain" description="3-hydroxyisobutyrate dehydrogenase-like NAD-binding" evidence="6">
    <location>
        <begin position="165"/>
        <end position="284"/>
    </location>
</feature>
<comment type="similarity">
    <text evidence="1">Belongs to the HIBADH-related family.</text>
</comment>
<dbReference type="STRING" id="1379.HMPREF3186_00218"/>
<protein>
    <submittedName>
        <fullName evidence="7">Phosphogluconate dehydrogenase, NAD binding domain protein</fullName>
    </submittedName>
</protein>
<dbReference type="EMBL" id="LSDC01000017">
    <property type="protein sequence ID" value="KXB63187.1"/>
    <property type="molecule type" value="Genomic_DNA"/>
</dbReference>
<feature type="active site" evidence="4">
    <location>
        <position position="171"/>
    </location>
</feature>
<comment type="caution">
    <text evidence="7">The sequence shown here is derived from an EMBL/GenBank/DDBJ whole genome shotgun (WGS) entry which is preliminary data.</text>
</comment>
<dbReference type="GO" id="GO:0016491">
    <property type="term" value="F:oxidoreductase activity"/>
    <property type="evidence" value="ECO:0007669"/>
    <property type="project" value="UniProtKB-KW"/>
</dbReference>
<dbReference type="Gene3D" id="1.10.1040.10">
    <property type="entry name" value="N-(1-d-carboxylethyl)-l-norvaline Dehydrogenase, domain 2"/>
    <property type="match status" value="1"/>
</dbReference>
<proteinExistence type="inferred from homology"/>
<dbReference type="InterPro" id="IPR006115">
    <property type="entry name" value="6PGDH_NADP-bd"/>
</dbReference>
<dbReference type="GO" id="GO:0050661">
    <property type="term" value="F:NADP binding"/>
    <property type="evidence" value="ECO:0007669"/>
    <property type="project" value="InterPro"/>
</dbReference>
<dbReference type="SUPFAM" id="SSF51735">
    <property type="entry name" value="NAD(P)-binding Rossmann-fold domains"/>
    <property type="match status" value="1"/>
</dbReference>
<dbReference type="AlphaFoldDB" id="A0A134A662"/>
<dbReference type="InterPro" id="IPR036291">
    <property type="entry name" value="NAD(P)-bd_dom_sf"/>
</dbReference>
<gene>
    <name evidence="7" type="ORF">HMPREF3186_00218</name>
</gene>
<evidence type="ECO:0000259" key="6">
    <source>
        <dbReference type="Pfam" id="PF14833"/>
    </source>
</evidence>
<dbReference type="Proteomes" id="UP000070355">
    <property type="component" value="Unassembled WGS sequence"/>
</dbReference>
<dbReference type="InterPro" id="IPR015815">
    <property type="entry name" value="HIBADH-related"/>
</dbReference>
<evidence type="ECO:0000256" key="1">
    <source>
        <dbReference type="ARBA" id="ARBA00009080"/>
    </source>
</evidence>
<evidence type="ECO:0000313" key="7">
    <source>
        <dbReference type="EMBL" id="KXB63187.1"/>
    </source>
</evidence>
<reference evidence="8" key="1">
    <citation type="submission" date="2016-01" db="EMBL/GenBank/DDBJ databases">
        <authorList>
            <person name="Mitreva M."/>
            <person name="Pepin K.H."/>
            <person name="Mihindukulasuriya K.A."/>
            <person name="Fulton R."/>
            <person name="Fronick C."/>
            <person name="O'Laughlin M."/>
            <person name="Miner T."/>
            <person name="Herter B."/>
            <person name="Rosa B.A."/>
            <person name="Cordes M."/>
            <person name="Tomlinson C."/>
            <person name="Wollam A."/>
            <person name="Palsikar V.B."/>
            <person name="Mardis E.R."/>
            <person name="Wilson R.K."/>
        </authorList>
    </citation>
    <scope>NUCLEOTIDE SEQUENCE [LARGE SCALE GENOMIC DNA]</scope>
    <source>
        <strain evidence="8">DNF01167</strain>
    </source>
</reference>
<sequence length="287" mass="31409">MKIAWIGTGVMGESMAGHLMDAGHELFVYNRTKSKTDNLVSRGATLLNEVKDAPKFADVVFTIVGYPKDVEEVYLGENGLITTAKKGQVFVDMTTSSPTLAEKISNEFLKVGAYALDLPVTGGDVGAKNATLSIMAGGDKKEFEEVVLPLVEKLGKNITYFGEAGKGQYTKLANQIAIATTMISVAESFKFAKEVGLDLDSFFKTVSTGSGGSFSMTSYGPRILNKDFKPGFFTHHFIKDMKLALEECEKMNIKLPGLETAYKIYNELEEEVRNTNGTQAISKWYKL</sequence>
<keyword evidence="2" id="KW-0560">Oxidoreductase</keyword>
<dbReference type="OrthoDB" id="9786703at2"/>
<name>A0A134A662_9BACL</name>
<dbReference type="SUPFAM" id="SSF48179">
    <property type="entry name" value="6-phosphogluconate dehydrogenase C-terminal domain-like"/>
    <property type="match status" value="1"/>
</dbReference>
<dbReference type="RefSeq" id="WP_060913517.1">
    <property type="nucleotide sequence ID" value="NZ_KQ959924.1"/>
</dbReference>
<dbReference type="Pfam" id="PF14833">
    <property type="entry name" value="NAD_binding_11"/>
    <property type="match status" value="1"/>
</dbReference>
<evidence type="ECO:0000256" key="2">
    <source>
        <dbReference type="ARBA" id="ARBA00023002"/>
    </source>
</evidence>
<dbReference type="PANTHER" id="PTHR43060:SF15">
    <property type="entry name" value="3-HYDROXYISOBUTYRATE DEHYDROGENASE-LIKE 1, MITOCHONDRIAL-RELATED"/>
    <property type="match status" value="1"/>
</dbReference>
<dbReference type="PIRSF" id="PIRSF000103">
    <property type="entry name" value="HIBADH"/>
    <property type="match status" value="1"/>
</dbReference>
<dbReference type="PANTHER" id="PTHR43060">
    <property type="entry name" value="3-HYDROXYISOBUTYRATE DEHYDROGENASE-LIKE 1, MITOCHONDRIAL-RELATED"/>
    <property type="match status" value="1"/>
</dbReference>
<organism evidence="7 8">
    <name type="scientific">Gemella haemolysans</name>
    <dbReference type="NCBI Taxonomy" id="1379"/>
    <lineage>
        <taxon>Bacteria</taxon>
        <taxon>Bacillati</taxon>
        <taxon>Bacillota</taxon>
        <taxon>Bacilli</taxon>
        <taxon>Bacillales</taxon>
        <taxon>Gemellaceae</taxon>
        <taxon>Gemella</taxon>
    </lineage>
</organism>